<keyword evidence="5 7" id="KW-0472">Membrane</keyword>
<evidence type="ECO:0000256" key="4">
    <source>
        <dbReference type="ARBA" id="ARBA00022989"/>
    </source>
</evidence>
<keyword evidence="4 7" id="KW-1133">Transmembrane helix</keyword>
<evidence type="ECO:0000256" key="7">
    <source>
        <dbReference type="SAM" id="Phobius"/>
    </source>
</evidence>
<reference evidence="8" key="1">
    <citation type="submission" date="2015-07" db="EMBL/GenBank/DDBJ databases">
        <title>MeaNS - Measles Nucleotide Surveillance Program.</title>
        <authorList>
            <person name="Tran T."/>
            <person name="Druce J."/>
        </authorList>
    </citation>
    <scope>NUCLEOTIDE SEQUENCE</scope>
    <source>
        <strain evidence="8">UCB-OBI-ISO-001</strain>
        <tissue evidence="8">Gonad</tissue>
    </source>
</reference>
<dbReference type="GO" id="GO:0016020">
    <property type="term" value="C:membrane"/>
    <property type="evidence" value="ECO:0007669"/>
    <property type="project" value="UniProtKB-SubCell"/>
</dbReference>
<sequence length="93" mass="10516">MLSCKPAVDLFEFLAIGLVCGTVDAFNGFWFGLGWFVFFFIPGIILSVKLAKYYHRMIWSDEEDSSNIEMSFKNPGVGYASPPYFPNNKVGQM</sequence>
<dbReference type="EMBL" id="KQ416282">
    <property type="protein sequence ID" value="KOF97566.1"/>
    <property type="molecule type" value="Genomic_DNA"/>
</dbReference>
<evidence type="ECO:0000256" key="6">
    <source>
        <dbReference type="ARBA" id="ARBA00023180"/>
    </source>
</evidence>
<protein>
    <submittedName>
        <fullName evidence="8">Uncharacterized protein</fullName>
    </submittedName>
</protein>
<dbReference type="PANTHER" id="PTHR22730:SF1">
    <property type="entry name" value="PROMININ-LIKE PROTEIN"/>
    <property type="match status" value="1"/>
</dbReference>
<comment type="subcellular location">
    <subcellularLocation>
        <location evidence="1">Membrane</location>
        <topology evidence="1">Multi-pass membrane protein</topology>
    </subcellularLocation>
</comment>
<keyword evidence="3 7" id="KW-0812">Transmembrane</keyword>
<dbReference type="Pfam" id="PF05478">
    <property type="entry name" value="Prominin"/>
    <property type="match status" value="1"/>
</dbReference>
<evidence type="ECO:0000256" key="1">
    <source>
        <dbReference type="ARBA" id="ARBA00004141"/>
    </source>
</evidence>
<proteinExistence type="inferred from homology"/>
<dbReference type="PANTHER" id="PTHR22730">
    <property type="entry name" value="PROMININ PROM PROTEIN"/>
    <property type="match status" value="1"/>
</dbReference>
<comment type="similarity">
    <text evidence="2">Belongs to the prominin family.</text>
</comment>
<organism evidence="8">
    <name type="scientific">Octopus bimaculoides</name>
    <name type="common">California two-spotted octopus</name>
    <dbReference type="NCBI Taxonomy" id="37653"/>
    <lineage>
        <taxon>Eukaryota</taxon>
        <taxon>Metazoa</taxon>
        <taxon>Spiralia</taxon>
        <taxon>Lophotrochozoa</taxon>
        <taxon>Mollusca</taxon>
        <taxon>Cephalopoda</taxon>
        <taxon>Coleoidea</taxon>
        <taxon>Octopodiformes</taxon>
        <taxon>Octopoda</taxon>
        <taxon>Incirrata</taxon>
        <taxon>Octopodidae</taxon>
        <taxon>Octopus</taxon>
    </lineage>
</organism>
<dbReference type="InterPro" id="IPR008795">
    <property type="entry name" value="Prominin"/>
</dbReference>
<name>A0A0L8I7W1_OCTBM</name>
<gene>
    <name evidence="8" type="ORF">OCBIM_22029045mg</name>
</gene>
<keyword evidence="6" id="KW-0325">Glycoprotein</keyword>
<evidence type="ECO:0000313" key="8">
    <source>
        <dbReference type="EMBL" id="KOF97566.1"/>
    </source>
</evidence>
<dbReference type="AlphaFoldDB" id="A0A0L8I7W1"/>
<evidence type="ECO:0000256" key="3">
    <source>
        <dbReference type="ARBA" id="ARBA00022692"/>
    </source>
</evidence>
<evidence type="ECO:0000256" key="2">
    <source>
        <dbReference type="ARBA" id="ARBA00006058"/>
    </source>
</evidence>
<feature type="transmembrane region" description="Helical" evidence="7">
    <location>
        <begin position="28"/>
        <end position="48"/>
    </location>
</feature>
<evidence type="ECO:0000256" key="5">
    <source>
        <dbReference type="ARBA" id="ARBA00023136"/>
    </source>
</evidence>
<accession>A0A0L8I7W1</accession>